<dbReference type="InterPro" id="IPR029044">
    <property type="entry name" value="Nucleotide-diphossugar_trans"/>
</dbReference>
<dbReference type="PANTHER" id="PTHR32125">
    <property type="entry name" value="2-C-METHYL-D-ERYTHRITOL 4-PHOSPHATE CYTIDYLYLTRANSFERASE, CHLOROPLASTIC"/>
    <property type="match status" value="1"/>
</dbReference>
<proteinExistence type="inferred from homology"/>
<evidence type="ECO:0000256" key="3">
    <source>
        <dbReference type="ARBA" id="ARBA00022695"/>
    </source>
</evidence>
<feature type="region of interest" description="Disordered" evidence="5">
    <location>
        <begin position="56"/>
        <end position="75"/>
    </location>
</feature>
<dbReference type="InterPro" id="IPR001228">
    <property type="entry name" value="IspD"/>
</dbReference>
<evidence type="ECO:0000256" key="6">
    <source>
        <dbReference type="SAM" id="SignalP"/>
    </source>
</evidence>
<dbReference type="InterPro" id="IPR034683">
    <property type="entry name" value="IspD/TarI"/>
</dbReference>
<comment type="similarity">
    <text evidence="1">Belongs to the IspD/TarI cytidylyltransferase family. IspD subfamily.</text>
</comment>
<dbReference type="GO" id="GO:0050518">
    <property type="term" value="F:2-C-methyl-D-erythritol 4-phosphate cytidylyltransferase activity"/>
    <property type="evidence" value="ECO:0007669"/>
    <property type="project" value="InterPro"/>
</dbReference>
<evidence type="ECO:0000313" key="7">
    <source>
        <dbReference type="EMBL" id="CAD9320126.1"/>
    </source>
</evidence>
<dbReference type="Pfam" id="PF01128">
    <property type="entry name" value="IspD"/>
    <property type="match status" value="1"/>
</dbReference>
<organism evidence="7">
    <name type="scientific">Trieres chinensis</name>
    <name type="common">Marine centric diatom</name>
    <name type="synonym">Odontella sinensis</name>
    <dbReference type="NCBI Taxonomy" id="1514140"/>
    <lineage>
        <taxon>Eukaryota</taxon>
        <taxon>Sar</taxon>
        <taxon>Stramenopiles</taxon>
        <taxon>Ochrophyta</taxon>
        <taxon>Bacillariophyta</taxon>
        <taxon>Mediophyceae</taxon>
        <taxon>Biddulphiophycidae</taxon>
        <taxon>Eupodiscales</taxon>
        <taxon>Parodontellaceae</taxon>
        <taxon>Trieres</taxon>
    </lineage>
</organism>
<accession>A0A7S1YUW1</accession>
<feature type="chain" id="PRO_5031008209" description="2-C-methyl-D-erythritol 4-phosphate cytidylyltransferase, chloroplastic" evidence="6">
    <location>
        <begin position="20"/>
        <end position="327"/>
    </location>
</feature>
<keyword evidence="2" id="KW-0808">Transferase</keyword>
<sequence length="327" mass="34654">MMTPSSSLLVVLACGLAAAVESFAPGGVGGVVASSPGGCFGLVPSVRAATVAASSSSSSSSSSSLRMSEDGASSPAVDFSDVGFVLLAGGTGSRMKANMPKQFMTLKGRPVLHHSLDLFLERLPEYAEGRGVSGPPLVVLVMDPKYQPEYQPIIDNYPDRLAFANPGEERQGSVENGLNKLAELAGDKCAYVAVHDSARPLVTVEEVCDVVRDAKECGAAVLGVPCKATIKESDDGETVLRTIPRARLWEVHTPQVIKISTLLKGFERVAEEGWEVTDDVSIVEAMGEKVKLTRGEYTNLKITTPEDMDVASAILEDRKDVKVTELV</sequence>
<dbReference type="Gene3D" id="3.90.550.10">
    <property type="entry name" value="Spore Coat Polysaccharide Biosynthesis Protein SpsA, Chain A"/>
    <property type="match status" value="1"/>
</dbReference>
<dbReference type="NCBIfam" id="TIGR00453">
    <property type="entry name" value="ispD"/>
    <property type="match status" value="1"/>
</dbReference>
<name>A0A7S1YUW1_TRICV</name>
<dbReference type="EMBL" id="HBGO01001410">
    <property type="protein sequence ID" value="CAD9320126.1"/>
    <property type="molecule type" value="Transcribed_RNA"/>
</dbReference>
<evidence type="ECO:0000256" key="1">
    <source>
        <dbReference type="ARBA" id="ARBA00009789"/>
    </source>
</evidence>
<reference evidence="7" key="1">
    <citation type="submission" date="2021-01" db="EMBL/GenBank/DDBJ databases">
        <authorList>
            <person name="Corre E."/>
            <person name="Pelletier E."/>
            <person name="Niang G."/>
            <person name="Scheremetjew M."/>
            <person name="Finn R."/>
            <person name="Kale V."/>
            <person name="Holt S."/>
            <person name="Cochrane G."/>
            <person name="Meng A."/>
            <person name="Brown T."/>
            <person name="Cohen L."/>
        </authorList>
    </citation>
    <scope>NUCLEOTIDE SEQUENCE</scope>
    <source>
        <strain evidence="7">Grunow 1884</strain>
    </source>
</reference>
<dbReference type="AlphaFoldDB" id="A0A7S1YUW1"/>
<keyword evidence="3" id="KW-0548">Nucleotidyltransferase</keyword>
<evidence type="ECO:0000256" key="4">
    <source>
        <dbReference type="ARBA" id="ARBA00069967"/>
    </source>
</evidence>
<dbReference type="PANTHER" id="PTHR32125:SF4">
    <property type="entry name" value="2-C-METHYL-D-ERYTHRITOL 4-PHOSPHATE CYTIDYLYLTRANSFERASE, CHLOROPLASTIC"/>
    <property type="match status" value="1"/>
</dbReference>
<gene>
    <name evidence="7" type="ORF">OSIN01602_LOCUS787</name>
</gene>
<dbReference type="CDD" id="cd02516">
    <property type="entry name" value="CDP-ME_synthetase"/>
    <property type="match status" value="1"/>
</dbReference>
<keyword evidence="6" id="KW-0732">Signal</keyword>
<dbReference type="InterPro" id="IPR050088">
    <property type="entry name" value="IspD/TarI_cytidylyltransf_bact"/>
</dbReference>
<evidence type="ECO:0000256" key="5">
    <source>
        <dbReference type="SAM" id="MobiDB-lite"/>
    </source>
</evidence>
<dbReference type="SUPFAM" id="SSF53448">
    <property type="entry name" value="Nucleotide-diphospho-sugar transferases"/>
    <property type="match status" value="1"/>
</dbReference>
<dbReference type="GO" id="GO:0008299">
    <property type="term" value="P:isoprenoid biosynthetic process"/>
    <property type="evidence" value="ECO:0007669"/>
    <property type="project" value="InterPro"/>
</dbReference>
<protein>
    <recommendedName>
        <fullName evidence="4">2-C-methyl-D-erythritol 4-phosphate cytidylyltransferase, chloroplastic</fullName>
    </recommendedName>
</protein>
<feature type="signal peptide" evidence="6">
    <location>
        <begin position="1"/>
        <end position="19"/>
    </location>
</feature>
<evidence type="ECO:0000256" key="2">
    <source>
        <dbReference type="ARBA" id="ARBA00022679"/>
    </source>
</evidence>
<dbReference type="FunFam" id="3.90.550.10:FF:000003">
    <property type="entry name" value="2-C-methyl-D-erythritol 4-phosphate cytidylyltransferase"/>
    <property type="match status" value="1"/>
</dbReference>
<dbReference type="HAMAP" id="MF_00108">
    <property type="entry name" value="IspD"/>
    <property type="match status" value="1"/>
</dbReference>